<evidence type="ECO:0000256" key="3">
    <source>
        <dbReference type="ARBA" id="ARBA00023163"/>
    </source>
</evidence>
<dbReference type="GO" id="GO:0009893">
    <property type="term" value="P:positive regulation of metabolic process"/>
    <property type="evidence" value="ECO:0007669"/>
    <property type="project" value="UniProtKB-ARBA"/>
</dbReference>
<evidence type="ECO:0000313" key="8">
    <source>
        <dbReference type="Proteomes" id="UP000184499"/>
    </source>
</evidence>
<dbReference type="PROSITE" id="PS50048">
    <property type="entry name" value="ZN2_CY6_FUNGAL_2"/>
    <property type="match status" value="1"/>
</dbReference>
<gene>
    <name evidence="7" type="ORF">ASPBRDRAFT_135028</name>
</gene>
<keyword evidence="1" id="KW-0805">Transcription regulation</keyword>
<reference evidence="8" key="1">
    <citation type="journal article" date="2017" name="Genome Biol.">
        <title>Comparative genomics reveals high biological diversity and specific adaptations in the industrially and medically important fungal genus Aspergillus.</title>
        <authorList>
            <person name="de Vries R.P."/>
            <person name="Riley R."/>
            <person name="Wiebenga A."/>
            <person name="Aguilar-Osorio G."/>
            <person name="Amillis S."/>
            <person name="Uchima C.A."/>
            <person name="Anderluh G."/>
            <person name="Asadollahi M."/>
            <person name="Askin M."/>
            <person name="Barry K."/>
            <person name="Battaglia E."/>
            <person name="Bayram O."/>
            <person name="Benocci T."/>
            <person name="Braus-Stromeyer S.A."/>
            <person name="Caldana C."/>
            <person name="Canovas D."/>
            <person name="Cerqueira G.C."/>
            <person name="Chen F."/>
            <person name="Chen W."/>
            <person name="Choi C."/>
            <person name="Clum A."/>
            <person name="Dos Santos R.A."/>
            <person name="Damasio A.R."/>
            <person name="Diallinas G."/>
            <person name="Emri T."/>
            <person name="Fekete E."/>
            <person name="Flipphi M."/>
            <person name="Freyberg S."/>
            <person name="Gallo A."/>
            <person name="Gournas C."/>
            <person name="Habgood R."/>
            <person name="Hainaut M."/>
            <person name="Harispe M.L."/>
            <person name="Henrissat B."/>
            <person name="Hilden K.S."/>
            <person name="Hope R."/>
            <person name="Hossain A."/>
            <person name="Karabika E."/>
            <person name="Karaffa L."/>
            <person name="Karanyi Z."/>
            <person name="Krasevec N."/>
            <person name="Kuo A."/>
            <person name="Kusch H."/>
            <person name="LaButti K."/>
            <person name="Lagendijk E.L."/>
            <person name="Lapidus A."/>
            <person name="Levasseur A."/>
            <person name="Lindquist E."/>
            <person name="Lipzen A."/>
            <person name="Logrieco A.F."/>
            <person name="MacCabe A."/>
            <person name="Maekelae M.R."/>
            <person name="Malavazi I."/>
            <person name="Melin P."/>
            <person name="Meyer V."/>
            <person name="Mielnichuk N."/>
            <person name="Miskei M."/>
            <person name="Molnar A.P."/>
            <person name="Mule G."/>
            <person name="Ngan C.Y."/>
            <person name="Orejas M."/>
            <person name="Orosz E."/>
            <person name="Ouedraogo J.P."/>
            <person name="Overkamp K.M."/>
            <person name="Park H.-S."/>
            <person name="Perrone G."/>
            <person name="Piumi F."/>
            <person name="Punt P.J."/>
            <person name="Ram A.F."/>
            <person name="Ramon A."/>
            <person name="Rauscher S."/>
            <person name="Record E."/>
            <person name="Riano-Pachon D.M."/>
            <person name="Robert V."/>
            <person name="Roehrig J."/>
            <person name="Ruller R."/>
            <person name="Salamov A."/>
            <person name="Salih N.S."/>
            <person name="Samson R.A."/>
            <person name="Sandor E."/>
            <person name="Sanguinetti M."/>
            <person name="Schuetze T."/>
            <person name="Sepcic K."/>
            <person name="Shelest E."/>
            <person name="Sherlock G."/>
            <person name="Sophianopoulou V."/>
            <person name="Squina F.M."/>
            <person name="Sun H."/>
            <person name="Susca A."/>
            <person name="Todd R.B."/>
            <person name="Tsang A."/>
            <person name="Unkles S.E."/>
            <person name="van de Wiele N."/>
            <person name="van Rossen-Uffink D."/>
            <person name="Oliveira J.V."/>
            <person name="Vesth T.C."/>
            <person name="Visser J."/>
            <person name="Yu J.-H."/>
            <person name="Zhou M."/>
            <person name="Andersen M.R."/>
            <person name="Archer D.B."/>
            <person name="Baker S.E."/>
            <person name="Benoit I."/>
            <person name="Brakhage A.A."/>
            <person name="Braus G.H."/>
            <person name="Fischer R."/>
            <person name="Frisvad J.C."/>
            <person name="Goldman G.H."/>
            <person name="Houbraken J."/>
            <person name="Oakley B."/>
            <person name="Pocsi I."/>
            <person name="Scazzocchio C."/>
            <person name="Seiboth B."/>
            <person name="vanKuyk P.A."/>
            <person name="Wortman J."/>
            <person name="Dyer P.S."/>
            <person name="Grigoriev I.V."/>
        </authorList>
    </citation>
    <scope>NUCLEOTIDE SEQUENCE [LARGE SCALE GENOMIC DNA]</scope>
    <source>
        <strain evidence="8">CBS 101740 / IMI 381727 / IBT 21946</strain>
    </source>
</reference>
<feature type="domain" description="Zn(2)-C6 fungal-type" evidence="6">
    <location>
        <begin position="27"/>
        <end position="57"/>
    </location>
</feature>
<evidence type="ECO:0000313" key="7">
    <source>
        <dbReference type="EMBL" id="OJJ67693.1"/>
    </source>
</evidence>
<dbReference type="GeneID" id="93571158"/>
<evidence type="ECO:0000256" key="2">
    <source>
        <dbReference type="ARBA" id="ARBA00023125"/>
    </source>
</evidence>
<keyword evidence="8" id="KW-1185">Reference proteome</keyword>
<evidence type="ECO:0000256" key="5">
    <source>
        <dbReference type="SAM" id="MobiDB-lite"/>
    </source>
</evidence>
<protein>
    <recommendedName>
        <fullName evidence="6">Zn(2)-C6 fungal-type domain-containing protein</fullName>
    </recommendedName>
</protein>
<dbReference type="Pfam" id="PF11951">
    <property type="entry name" value="Fungal_trans_2"/>
    <property type="match status" value="1"/>
</dbReference>
<dbReference type="OMA" id="PWVARYM"/>
<dbReference type="EMBL" id="KV878693">
    <property type="protein sequence ID" value="OJJ67693.1"/>
    <property type="molecule type" value="Genomic_DNA"/>
</dbReference>
<feature type="compositionally biased region" description="Polar residues" evidence="5">
    <location>
        <begin position="107"/>
        <end position="123"/>
    </location>
</feature>
<dbReference type="SUPFAM" id="SSF57701">
    <property type="entry name" value="Zn2/Cys6 DNA-binding domain"/>
    <property type="match status" value="1"/>
</dbReference>
<evidence type="ECO:0000259" key="6">
    <source>
        <dbReference type="PROSITE" id="PS50048"/>
    </source>
</evidence>
<evidence type="ECO:0000256" key="1">
    <source>
        <dbReference type="ARBA" id="ARBA00023015"/>
    </source>
</evidence>
<sequence>MAINKSLSDLQATGYRLRKSHEKSRNGCLRCKQLRKKCDEARPKCSRCTRLSYTCQYQHRPETSGSDTEPTRFPNSENEFTASESASRLSSDRSLDPITPRIGQLPLSPQSNSGEEISGSNLPSPGPLNAIELSLLAHYLSHTSQTIPFDSLDLHALAVGVPNLAFKCKAVMSSLLSLAAACKCHDIVHEHAQNALDTQTLTEIQDLLALAERHHAASLHHIQATLQSSETYDDVLANAALMVLYASASHSVRVHLTATAKRHGQRLPTGLLPQHSQWISFTRAAHIASSAILNDIANATAASSTVPTLGSESHPTISSPLSPQDGPSPKTKRLFLPLVASTCDRALRSLRRRAERTAAALLQSAEQRQVHALLETITILEDCASAALSARASDQGDTMSKSSPNTQHTPMFANFRTVSPWVAQYMISVTSMESPHILRRIIMSFLNKAPCEFLNIVQSVLDSPTVEARTENTTLQDPSATRKMFLLTPVHVLAMDIFAHWLVLVMLLDGVWWISDIGQWELSQVIALMKTQNVLGRLADTSEMWWPESMYLVNREITPNFL</sequence>
<dbReference type="SMART" id="SM00066">
    <property type="entry name" value="GAL4"/>
    <property type="match status" value="1"/>
</dbReference>
<evidence type="ECO:0000256" key="4">
    <source>
        <dbReference type="ARBA" id="ARBA00023242"/>
    </source>
</evidence>
<feature type="region of interest" description="Disordered" evidence="5">
    <location>
        <begin position="59"/>
        <end position="123"/>
    </location>
</feature>
<keyword evidence="3" id="KW-0804">Transcription</keyword>
<feature type="compositionally biased region" description="Polar residues" evidence="5">
    <location>
        <begin position="306"/>
        <end position="322"/>
    </location>
</feature>
<dbReference type="PANTHER" id="PTHR47657">
    <property type="entry name" value="STEROL REGULATORY ELEMENT-BINDING PROTEIN ECM22"/>
    <property type="match status" value="1"/>
</dbReference>
<dbReference type="GO" id="GO:0008270">
    <property type="term" value="F:zinc ion binding"/>
    <property type="evidence" value="ECO:0007669"/>
    <property type="project" value="InterPro"/>
</dbReference>
<dbReference type="RefSeq" id="XP_067474942.1">
    <property type="nucleotide sequence ID" value="XM_067618670.1"/>
</dbReference>
<keyword evidence="4" id="KW-0539">Nucleus</keyword>
<dbReference type="InterPro" id="IPR052400">
    <property type="entry name" value="Zn2-C6_fungal_TF"/>
</dbReference>
<dbReference type="Gene3D" id="4.10.240.10">
    <property type="entry name" value="Zn(2)-C6 fungal-type DNA-binding domain"/>
    <property type="match status" value="1"/>
</dbReference>
<dbReference type="VEuPathDB" id="FungiDB:ASPBRDRAFT_135028"/>
<dbReference type="Pfam" id="PF00172">
    <property type="entry name" value="Zn_clus"/>
    <property type="match status" value="1"/>
</dbReference>
<dbReference type="Proteomes" id="UP000184499">
    <property type="component" value="Unassembled WGS sequence"/>
</dbReference>
<name>A0A1L9U7Y5_ASPBC</name>
<feature type="compositionally biased region" description="Polar residues" evidence="5">
    <location>
        <begin position="59"/>
        <end position="81"/>
    </location>
</feature>
<accession>A0A1L9U7Y5</accession>
<keyword evidence="2" id="KW-0238">DNA-binding</keyword>
<dbReference type="InterPro" id="IPR036864">
    <property type="entry name" value="Zn2-C6_fun-type_DNA-bd_sf"/>
</dbReference>
<feature type="region of interest" description="Disordered" evidence="5">
    <location>
        <begin position="306"/>
        <end position="329"/>
    </location>
</feature>
<dbReference type="STRING" id="767769.A0A1L9U7Y5"/>
<dbReference type="PANTHER" id="PTHR47657:SF14">
    <property type="entry name" value="ZN(2)-C6 FUNGAL-TYPE DOMAIN-CONTAINING PROTEIN"/>
    <property type="match status" value="1"/>
</dbReference>
<organism evidence="7 8">
    <name type="scientific">Aspergillus brasiliensis (strain CBS 101740 / IMI 381727 / IBT 21946)</name>
    <dbReference type="NCBI Taxonomy" id="767769"/>
    <lineage>
        <taxon>Eukaryota</taxon>
        <taxon>Fungi</taxon>
        <taxon>Dikarya</taxon>
        <taxon>Ascomycota</taxon>
        <taxon>Pezizomycotina</taxon>
        <taxon>Eurotiomycetes</taxon>
        <taxon>Eurotiomycetidae</taxon>
        <taxon>Eurotiales</taxon>
        <taxon>Aspergillaceae</taxon>
        <taxon>Aspergillus</taxon>
        <taxon>Aspergillus subgen. Circumdati</taxon>
    </lineage>
</organism>
<dbReference type="GO" id="GO:0000981">
    <property type="term" value="F:DNA-binding transcription factor activity, RNA polymerase II-specific"/>
    <property type="evidence" value="ECO:0007669"/>
    <property type="project" value="InterPro"/>
</dbReference>
<dbReference type="CDD" id="cd00067">
    <property type="entry name" value="GAL4"/>
    <property type="match status" value="1"/>
</dbReference>
<dbReference type="AlphaFoldDB" id="A0A1L9U7Y5"/>
<dbReference type="OrthoDB" id="5295362at2759"/>
<dbReference type="InterPro" id="IPR021858">
    <property type="entry name" value="Fun_TF"/>
</dbReference>
<dbReference type="GO" id="GO:0003677">
    <property type="term" value="F:DNA binding"/>
    <property type="evidence" value="ECO:0007669"/>
    <property type="project" value="UniProtKB-KW"/>
</dbReference>
<dbReference type="InterPro" id="IPR001138">
    <property type="entry name" value="Zn2Cys6_DnaBD"/>
</dbReference>
<proteinExistence type="predicted"/>
<dbReference type="PROSITE" id="PS00463">
    <property type="entry name" value="ZN2_CY6_FUNGAL_1"/>
    <property type="match status" value="1"/>
</dbReference>